<evidence type="ECO:0000313" key="2">
    <source>
        <dbReference type="Proteomes" id="UP000822476"/>
    </source>
</evidence>
<dbReference type="Proteomes" id="UP000822476">
    <property type="component" value="Unassembled WGS sequence"/>
</dbReference>
<sequence length="155" mass="17626">MHSSAEESLDYSAEQQSTEIHSKALKTYTVVMPRIRYRSHPSKLSAHHHSSLWTGHFELGYFHLSDEMSVCLMCSQIETSVHQAGVYSSLLLSFQLTFRQHILNKYAIDSGDQSSNQFSSSAFTNFCTECPVSYNLASCRVKLKSINMFTLTRDK</sequence>
<name>A0A8S9ZC65_9TREM</name>
<proteinExistence type="predicted"/>
<dbReference type="EMBL" id="JTDE01000205">
    <property type="protein sequence ID" value="KAF7261978.1"/>
    <property type="molecule type" value="Genomic_DNA"/>
</dbReference>
<organism evidence="1 2">
    <name type="scientific">Paragonimus skrjabini miyazakii</name>
    <dbReference type="NCBI Taxonomy" id="59628"/>
    <lineage>
        <taxon>Eukaryota</taxon>
        <taxon>Metazoa</taxon>
        <taxon>Spiralia</taxon>
        <taxon>Lophotrochozoa</taxon>
        <taxon>Platyhelminthes</taxon>
        <taxon>Trematoda</taxon>
        <taxon>Digenea</taxon>
        <taxon>Plagiorchiida</taxon>
        <taxon>Troglotremata</taxon>
        <taxon>Troglotrematidae</taxon>
        <taxon>Paragonimus</taxon>
    </lineage>
</organism>
<gene>
    <name evidence="1" type="ORF">EG68_00704</name>
</gene>
<reference evidence="1" key="1">
    <citation type="submission" date="2019-07" db="EMBL/GenBank/DDBJ databases">
        <title>Annotation for the trematode Paragonimus miyazaki's.</title>
        <authorList>
            <person name="Choi Y.-J."/>
        </authorList>
    </citation>
    <scope>NUCLEOTIDE SEQUENCE</scope>
    <source>
        <strain evidence="1">Japan</strain>
    </source>
</reference>
<comment type="caution">
    <text evidence="1">The sequence shown here is derived from an EMBL/GenBank/DDBJ whole genome shotgun (WGS) entry which is preliminary data.</text>
</comment>
<dbReference type="AlphaFoldDB" id="A0A8S9ZC65"/>
<keyword evidence="2" id="KW-1185">Reference proteome</keyword>
<evidence type="ECO:0000313" key="1">
    <source>
        <dbReference type="EMBL" id="KAF7261978.1"/>
    </source>
</evidence>
<protein>
    <submittedName>
        <fullName evidence="1">Uncharacterized protein</fullName>
    </submittedName>
</protein>
<accession>A0A8S9ZC65</accession>